<dbReference type="SMART" id="SM00487">
    <property type="entry name" value="DEXDc"/>
    <property type="match status" value="1"/>
</dbReference>
<dbReference type="GO" id="GO:0005829">
    <property type="term" value="C:cytosol"/>
    <property type="evidence" value="ECO:0007669"/>
    <property type="project" value="TreeGrafter"/>
</dbReference>
<dbReference type="InterPro" id="IPR014001">
    <property type="entry name" value="Helicase_ATP-bd"/>
</dbReference>
<accession>A0A8J2SBX7</accession>
<dbReference type="Pfam" id="PF00271">
    <property type="entry name" value="Helicase_C"/>
    <property type="match status" value="1"/>
</dbReference>
<feature type="domain" description="Helicase ATP-binding" evidence="2">
    <location>
        <begin position="220"/>
        <end position="358"/>
    </location>
</feature>
<feature type="compositionally biased region" description="Pro residues" evidence="1">
    <location>
        <begin position="646"/>
        <end position="655"/>
    </location>
</feature>
<evidence type="ECO:0000313" key="4">
    <source>
        <dbReference type="EMBL" id="CAH0366798.1"/>
    </source>
</evidence>
<feature type="non-terminal residue" evidence="4">
    <location>
        <position position="1"/>
    </location>
</feature>
<evidence type="ECO:0008006" key="6">
    <source>
        <dbReference type="Google" id="ProtNLM"/>
    </source>
</evidence>
<evidence type="ECO:0000259" key="3">
    <source>
        <dbReference type="PROSITE" id="PS51194"/>
    </source>
</evidence>
<dbReference type="OrthoDB" id="205240at2759"/>
<dbReference type="AlphaFoldDB" id="A0A8J2SBX7"/>
<evidence type="ECO:0000256" key="1">
    <source>
        <dbReference type="SAM" id="MobiDB-lite"/>
    </source>
</evidence>
<dbReference type="Pfam" id="PF04851">
    <property type="entry name" value="ResIII"/>
    <property type="match status" value="1"/>
</dbReference>
<organism evidence="4 5">
    <name type="scientific">Pelagomonas calceolata</name>
    <dbReference type="NCBI Taxonomy" id="35677"/>
    <lineage>
        <taxon>Eukaryota</taxon>
        <taxon>Sar</taxon>
        <taxon>Stramenopiles</taxon>
        <taxon>Ochrophyta</taxon>
        <taxon>Pelagophyceae</taxon>
        <taxon>Pelagomonadales</taxon>
        <taxon>Pelagomonadaceae</taxon>
        <taxon>Pelagomonas</taxon>
    </lineage>
</organism>
<dbReference type="InterPro" id="IPR050742">
    <property type="entry name" value="Helicase_Restrict-Modif_Enz"/>
</dbReference>
<dbReference type="InterPro" id="IPR001650">
    <property type="entry name" value="Helicase_C-like"/>
</dbReference>
<dbReference type="GO" id="GO:0003677">
    <property type="term" value="F:DNA binding"/>
    <property type="evidence" value="ECO:0007669"/>
    <property type="project" value="InterPro"/>
</dbReference>
<evidence type="ECO:0000259" key="2">
    <source>
        <dbReference type="PROSITE" id="PS51192"/>
    </source>
</evidence>
<dbReference type="InterPro" id="IPR006935">
    <property type="entry name" value="Helicase/UvrB_N"/>
</dbReference>
<reference evidence="4" key="1">
    <citation type="submission" date="2021-11" db="EMBL/GenBank/DDBJ databases">
        <authorList>
            <consortium name="Genoscope - CEA"/>
            <person name="William W."/>
        </authorList>
    </citation>
    <scope>NUCLEOTIDE SEQUENCE</scope>
</reference>
<keyword evidence="5" id="KW-1185">Reference proteome</keyword>
<dbReference type="PROSITE" id="PS51192">
    <property type="entry name" value="HELICASE_ATP_BIND_1"/>
    <property type="match status" value="1"/>
</dbReference>
<name>A0A8J2SBX7_9STRA</name>
<dbReference type="SMART" id="SM00490">
    <property type="entry name" value="HELICc"/>
    <property type="match status" value="1"/>
</dbReference>
<dbReference type="InterPro" id="IPR027417">
    <property type="entry name" value="P-loop_NTPase"/>
</dbReference>
<dbReference type="PROSITE" id="PS51194">
    <property type="entry name" value="HELICASE_CTER"/>
    <property type="match status" value="1"/>
</dbReference>
<dbReference type="PANTHER" id="PTHR47396:SF1">
    <property type="entry name" value="ATP-DEPENDENT HELICASE IRC3-RELATED"/>
    <property type="match status" value="1"/>
</dbReference>
<gene>
    <name evidence="4" type="ORF">PECAL_1P33070</name>
</gene>
<dbReference type="Proteomes" id="UP000789595">
    <property type="component" value="Unassembled WGS sequence"/>
</dbReference>
<proteinExistence type="predicted"/>
<feature type="region of interest" description="Disordered" evidence="1">
    <location>
        <begin position="567"/>
        <end position="655"/>
    </location>
</feature>
<dbReference type="GO" id="GO:0016787">
    <property type="term" value="F:hydrolase activity"/>
    <property type="evidence" value="ECO:0007669"/>
    <property type="project" value="InterPro"/>
</dbReference>
<dbReference type="PANTHER" id="PTHR47396">
    <property type="entry name" value="TYPE I RESTRICTION ENZYME ECOKI R PROTEIN"/>
    <property type="match status" value="1"/>
</dbReference>
<dbReference type="SUPFAM" id="SSF52540">
    <property type="entry name" value="P-loop containing nucleoside triphosphate hydrolases"/>
    <property type="match status" value="1"/>
</dbReference>
<dbReference type="EMBL" id="CAKKNE010000001">
    <property type="protein sequence ID" value="CAH0366798.1"/>
    <property type="molecule type" value="Genomic_DNA"/>
</dbReference>
<comment type="caution">
    <text evidence="4">The sequence shown here is derived from an EMBL/GenBank/DDBJ whole genome shotgun (WGS) entry which is preliminary data.</text>
</comment>
<feature type="domain" description="Helicase C-terminal" evidence="3">
    <location>
        <begin position="416"/>
        <end position="581"/>
    </location>
</feature>
<dbReference type="GO" id="GO:0005524">
    <property type="term" value="F:ATP binding"/>
    <property type="evidence" value="ECO:0007669"/>
    <property type="project" value="InterPro"/>
</dbReference>
<protein>
    <recommendedName>
        <fullName evidence="6">Helicase ATP-binding domain-containing protein</fullName>
    </recommendedName>
</protein>
<feature type="compositionally biased region" description="Basic residues" evidence="1">
    <location>
        <begin position="580"/>
        <end position="590"/>
    </location>
</feature>
<sequence length="655" mass="69824">LEPYSSQTSTLVTRDLCQLQLDCLQRLHPVVRINEPCTVQQFAASTLRRNSTRERQAAHHHKMPFASPSAMAALGEVKAAWGLERWKALDAATKTKLWNARRAGEDGWTPPDFAPAVTPSPPRDEDSSSGEEEVVESGAVATPDKDDDGLSGMLSSLSVAPAPAPKDVDGLEEALASINLGPQTPQKKPAAGGPAWDSLRRYQRALVLDVEDRLRSPRARTAARPFASVLCSLATGGGKTRVAAAFLERNCRGEAALFVVNRTVLSTQAQDALRDYCAVIEWDKGDIIKPLADDRPTVYVATIQGLRASGALQKPLDGVACVVIDEAHHGAADSYLSLLFAGLKSNASAKVLGLTATPFRLARDAVLGSAFSSAARGPTVQELVSIKALAPPKLIASTARDRVEARGRDEDATEANLAKLLWLRARQAGAKTAVAFCRDIRRSRLLVDVLRGAGVRAEHLDGSTSEKDRKRTLAELREGIIEVVTNASLLAEGFDEPSLSAVILVRPTQSTALFVQQVGRALRPYPEKTCGFVIDAIGAAEQHGSAFGRLHRLEPDDGGTLARDLSDRAAADAPPTFRLSAKKAPRRRGIVRGPPPPPDLIALGRKPERPPPLPEPEDVVALGSLSVADDSSGGEEEVVESGRAPDPAPEASTPP</sequence>
<dbReference type="Gene3D" id="3.40.50.300">
    <property type="entry name" value="P-loop containing nucleotide triphosphate hydrolases"/>
    <property type="match status" value="2"/>
</dbReference>
<evidence type="ECO:0000313" key="5">
    <source>
        <dbReference type="Proteomes" id="UP000789595"/>
    </source>
</evidence>
<feature type="region of interest" description="Disordered" evidence="1">
    <location>
        <begin position="101"/>
        <end position="166"/>
    </location>
</feature>